<evidence type="ECO:0000313" key="3">
    <source>
        <dbReference type="Proteomes" id="UP000326367"/>
    </source>
</evidence>
<organism evidence="2 3">
    <name type="scientific">Stenotrophomonas cyclobalanopsidis</name>
    <dbReference type="NCBI Taxonomy" id="2771362"/>
    <lineage>
        <taxon>Bacteria</taxon>
        <taxon>Pseudomonadati</taxon>
        <taxon>Pseudomonadota</taxon>
        <taxon>Gammaproteobacteria</taxon>
        <taxon>Lysobacterales</taxon>
        <taxon>Lysobacteraceae</taxon>
        <taxon>Stenotrophomonas</taxon>
    </lineage>
</organism>
<sequence>MRLNPGPMIVVVMFVGASAMSPAFCQHVTPATDPVVQTFAEKEELTAVEADRRLRLRMAAGEELQKIMEVMPDRFAGKTFTENPMVVTVRLTGADPVPSAIVDTRYGRLTYHFVVGAAHSLNELEDVVKSGEIQKLFPEHQGLMVDGSRGVIVVELPAKDFEKIYEGEEREASRVLSVPIELRKAKAPVKLLQAPEVR</sequence>
<accession>A0ABQ6T045</accession>
<gene>
    <name evidence="2" type="ORF">FJU31_11910</name>
</gene>
<comment type="caution">
    <text evidence="2">The sequence shown here is derived from an EMBL/GenBank/DDBJ whole genome shotgun (WGS) entry which is preliminary data.</text>
</comment>
<proteinExistence type="predicted"/>
<dbReference type="RefSeq" id="WP_150454931.1">
    <property type="nucleotide sequence ID" value="NZ_VYKI01000013.1"/>
</dbReference>
<evidence type="ECO:0000256" key="1">
    <source>
        <dbReference type="SAM" id="SignalP"/>
    </source>
</evidence>
<dbReference type="Proteomes" id="UP000326367">
    <property type="component" value="Unassembled WGS sequence"/>
</dbReference>
<keyword evidence="1" id="KW-0732">Signal</keyword>
<feature type="chain" id="PRO_5045123004" evidence="1">
    <location>
        <begin position="26"/>
        <end position="198"/>
    </location>
</feature>
<evidence type="ECO:0000313" key="2">
    <source>
        <dbReference type="EMBL" id="KAA8997529.1"/>
    </source>
</evidence>
<feature type="signal peptide" evidence="1">
    <location>
        <begin position="1"/>
        <end position="25"/>
    </location>
</feature>
<reference evidence="2 3" key="1">
    <citation type="journal article" date="2020" name="Antonie Van Leeuwenhoek">
        <title>Stenotrophomonas cyclobalanopsidis sp. nov., isolated from the leaf spot disease of Cyclobalanopsis patelliformis.</title>
        <authorList>
            <person name="Bian D.R."/>
            <person name="Xue H."/>
            <person name="Piao C.G."/>
            <person name="Li Y."/>
        </authorList>
    </citation>
    <scope>NUCLEOTIDE SEQUENCE [LARGE SCALE GENOMIC DNA]</scope>
    <source>
        <strain evidence="2 3">TPQG1-4</strain>
    </source>
</reference>
<dbReference type="EMBL" id="VYKI01000013">
    <property type="protein sequence ID" value="KAA8997529.1"/>
    <property type="molecule type" value="Genomic_DNA"/>
</dbReference>
<name>A0ABQ6T045_9GAMM</name>
<protein>
    <submittedName>
        <fullName evidence="2">Uncharacterized protein</fullName>
    </submittedName>
</protein>
<keyword evidence="3" id="KW-1185">Reference proteome</keyword>